<reference evidence="6 7" key="1">
    <citation type="submission" date="2019-08" db="EMBL/GenBank/DDBJ databases">
        <title>Bradymonadales sp. TMQ2.</title>
        <authorList>
            <person name="Liang Q."/>
        </authorList>
    </citation>
    <scope>NUCLEOTIDE SEQUENCE [LARGE SCALE GENOMIC DNA]</scope>
    <source>
        <strain evidence="6 7">TMQ2</strain>
    </source>
</reference>
<evidence type="ECO:0000256" key="1">
    <source>
        <dbReference type="ARBA" id="ARBA00007749"/>
    </source>
</evidence>
<name>A0A5C6X5G5_9DELT</name>
<comment type="similarity">
    <text evidence="1">Belongs to the metallo-beta-lactamase superfamily.</text>
</comment>
<keyword evidence="3 6" id="KW-0378">Hydrolase</keyword>
<dbReference type="OrthoDB" id="9773738at2"/>
<evidence type="ECO:0000313" key="7">
    <source>
        <dbReference type="Proteomes" id="UP000321046"/>
    </source>
</evidence>
<keyword evidence="2" id="KW-0479">Metal-binding</keyword>
<dbReference type="InterPro" id="IPR051013">
    <property type="entry name" value="MBL_superfamily_lactonases"/>
</dbReference>
<evidence type="ECO:0000313" key="6">
    <source>
        <dbReference type="EMBL" id="TXD32417.1"/>
    </source>
</evidence>
<dbReference type="GO" id="GO:0046872">
    <property type="term" value="F:metal ion binding"/>
    <property type="evidence" value="ECO:0007669"/>
    <property type="project" value="UniProtKB-KW"/>
</dbReference>
<comment type="caution">
    <text evidence="6">The sequence shown here is derived from an EMBL/GenBank/DDBJ whole genome shotgun (WGS) entry which is preliminary data.</text>
</comment>
<evidence type="ECO:0000256" key="2">
    <source>
        <dbReference type="ARBA" id="ARBA00022723"/>
    </source>
</evidence>
<dbReference type="PANTHER" id="PTHR42978">
    <property type="entry name" value="QUORUM-QUENCHING LACTONASE YTNP-RELATED-RELATED"/>
    <property type="match status" value="1"/>
</dbReference>
<dbReference type="Proteomes" id="UP000321046">
    <property type="component" value="Unassembled WGS sequence"/>
</dbReference>
<dbReference type="GO" id="GO:0016787">
    <property type="term" value="F:hydrolase activity"/>
    <property type="evidence" value="ECO:0007669"/>
    <property type="project" value="UniProtKB-KW"/>
</dbReference>
<evidence type="ECO:0000256" key="3">
    <source>
        <dbReference type="ARBA" id="ARBA00022801"/>
    </source>
</evidence>
<dbReference type="SUPFAM" id="SSF56281">
    <property type="entry name" value="Metallo-hydrolase/oxidoreductase"/>
    <property type="match status" value="1"/>
</dbReference>
<dbReference type="Gene3D" id="3.60.15.10">
    <property type="entry name" value="Ribonuclease Z/Hydroxyacylglutathione hydrolase-like"/>
    <property type="match status" value="1"/>
</dbReference>
<dbReference type="PANTHER" id="PTHR42978:SF6">
    <property type="entry name" value="QUORUM-QUENCHING LACTONASE YTNP-RELATED"/>
    <property type="match status" value="1"/>
</dbReference>
<dbReference type="InterPro" id="IPR036866">
    <property type="entry name" value="RibonucZ/Hydroxyglut_hydro"/>
</dbReference>
<evidence type="ECO:0000256" key="4">
    <source>
        <dbReference type="ARBA" id="ARBA00022833"/>
    </source>
</evidence>
<dbReference type="AlphaFoldDB" id="A0A5C6X5G5"/>
<keyword evidence="4" id="KW-0862">Zinc</keyword>
<gene>
    <name evidence="6" type="ORF">FRC96_17565</name>
</gene>
<dbReference type="SMART" id="SM00849">
    <property type="entry name" value="Lactamase_B"/>
    <property type="match status" value="1"/>
</dbReference>
<dbReference type="InterPro" id="IPR001279">
    <property type="entry name" value="Metallo-B-lactamas"/>
</dbReference>
<dbReference type="EMBL" id="VOSL01000129">
    <property type="protein sequence ID" value="TXD32417.1"/>
    <property type="molecule type" value="Genomic_DNA"/>
</dbReference>
<organism evidence="6 7">
    <name type="scientific">Lujinxingia vulgaris</name>
    <dbReference type="NCBI Taxonomy" id="2600176"/>
    <lineage>
        <taxon>Bacteria</taxon>
        <taxon>Deltaproteobacteria</taxon>
        <taxon>Bradymonadales</taxon>
        <taxon>Lujinxingiaceae</taxon>
        <taxon>Lujinxingia</taxon>
    </lineage>
</organism>
<protein>
    <submittedName>
        <fullName evidence="6">MBL fold metallo-hydrolase</fullName>
    </submittedName>
</protein>
<dbReference type="RefSeq" id="WP_146976381.1">
    <property type="nucleotide sequence ID" value="NZ_VOSL01000129.1"/>
</dbReference>
<accession>A0A5C6X5G5</accession>
<evidence type="ECO:0000259" key="5">
    <source>
        <dbReference type="SMART" id="SM00849"/>
    </source>
</evidence>
<dbReference type="CDD" id="cd16281">
    <property type="entry name" value="metallo-hydrolase-like_MBL-fold"/>
    <property type="match status" value="1"/>
</dbReference>
<proteinExistence type="inferred from homology"/>
<sequence>MSHPDRTIIALEECSFGLDGGAMFGIIPRPLWARTNPPDDANRIAMSARCLLILDPDRVTLIDTGMGVGFSDKERDIYNIAHQDAGLRDALRQHSLTPEDVDDVILTHLHFDHAGGLRTPDEEGTLRPTFPNARHWVQRQNWSWAHSPSARDGGSYRLQDFDLFDADDAPPLHLIDGIAELFAGVEVLPVHGHTFGMQVVKIEAAGQTYAFVADLIPTASHLRDPYVMGYDLQPLKTVEEKRELLYHARREDWILIFEHDPTTAMARIDVDARGRVIPAPLETLSHT</sequence>
<dbReference type="Pfam" id="PF00753">
    <property type="entry name" value="Lactamase_B"/>
    <property type="match status" value="1"/>
</dbReference>
<feature type="domain" description="Metallo-beta-lactamase" evidence="5">
    <location>
        <begin position="47"/>
        <end position="259"/>
    </location>
</feature>